<evidence type="ECO:0000313" key="11">
    <source>
        <dbReference type="Proteomes" id="UP000295497"/>
    </source>
</evidence>
<dbReference type="InterPro" id="IPR027417">
    <property type="entry name" value="P-loop_NTPase"/>
</dbReference>
<dbReference type="InterPro" id="IPR011994">
    <property type="entry name" value="Cytidylate_kinase_dom"/>
</dbReference>
<keyword evidence="3 8" id="KW-0547">Nucleotide-binding</keyword>
<evidence type="ECO:0000256" key="3">
    <source>
        <dbReference type="ARBA" id="ARBA00022741"/>
    </source>
</evidence>
<keyword evidence="2 8" id="KW-0808">Transferase</keyword>
<dbReference type="EC" id="2.7.4.25" evidence="8"/>
<dbReference type="Pfam" id="PF02224">
    <property type="entry name" value="Cytidylate_kin"/>
    <property type="match status" value="1"/>
</dbReference>
<keyword evidence="8" id="KW-0963">Cytoplasm</keyword>
<accession>A0A4P2QZT7</accession>
<dbReference type="SUPFAM" id="SSF52540">
    <property type="entry name" value="P-loop containing nucleoside triphosphate hydrolases"/>
    <property type="match status" value="1"/>
</dbReference>
<feature type="domain" description="Cytidylate kinase" evidence="9">
    <location>
        <begin position="24"/>
        <end position="272"/>
    </location>
</feature>
<proteinExistence type="inferred from homology"/>
<dbReference type="GO" id="GO:0015949">
    <property type="term" value="P:nucleobase-containing small molecule interconversion"/>
    <property type="evidence" value="ECO:0007669"/>
    <property type="project" value="TreeGrafter"/>
</dbReference>
<dbReference type="PANTHER" id="PTHR21299:SF2">
    <property type="entry name" value="CYTIDYLATE KINASE"/>
    <property type="match status" value="1"/>
</dbReference>
<evidence type="ECO:0000313" key="10">
    <source>
        <dbReference type="EMBL" id="AUX36147.1"/>
    </source>
</evidence>
<dbReference type="HAMAP" id="MF_00238">
    <property type="entry name" value="Cytidyl_kinase_type1"/>
    <property type="match status" value="1"/>
</dbReference>
<comment type="subcellular location">
    <subcellularLocation>
        <location evidence="8">Cytoplasm</location>
    </subcellularLocation>
</comment>
<comment type="similarity">
    <text evidence="1 8">Belongs to the cytidylate kinase family. Type 1 subfamily.</text>
</comment>
<dbReference type="GO" id="GO:0005829">
    <property type="term" value="C:cytosol"/>
    <property type="evidence" value="ECO:0007669"/>
    <property type="project" value="TreeGrafter"/>
</dbReference>
<dbReference type="InterPro" id="IPR003136">
    <property type="entry name" value="Cytidylate_kin"/>
</dbReference>
<dbReference type="GO" id="GO:0036430">
    <property type="term" value="F:CMP kinase activity"/>
    <property type="evidence" value="ECO:0007669"/>
    <property type="project" value="RHEA"/>
</dbReference>
<keyword evidence="4 8" id="KW-0418">Kinase</keyword>
<evidence type="ECO:0000256" key="6">
    <source>
        <dbReference type="ARBA" id="ARBA00047615"/>
    </source>
</evidence>
<evidence type="ECO:0000256" key="7">
    <source>
        <dbReference type="ARBA" id="ARBA00048478"/>
    </source>
</evidence>
<protein>
    <recommendedName>
        <fullName evidence="8">Cytidylate kinase</fullName>
        <shortName evidence="8">CK</shortName>
        <ecNumber evidence="8">2.7.4.25</ecNumber>
    </recommendedName>
    <alternativeName>
        <fullName evidence="8">Cytidine monophosphate kinase</fullName>
        <shortName evidence="8">CMP kinase</shortName>
    </alternativeName>
</protein>
<dbReference type="CDD" id="cd02020">
    <property type="entry name" value="CMPK"/>
    <property type="match status" value="1"/>
</dbReference>
<evidence type="ECO:0000256" key="1">
    <source>
        <dbReference type="ARBA" id="ARBA00009427"/>
    </source>
</evidence>
<gene>
    <name evidence="8 10" type="primary">cmk</name>
    <name evidence="10" type="ORF">SOCE836_083530</name>
</gene>
<feature type="binding site" evidence="8">
    <location>
        <begin position="28"/>
        <end position="36"/>
    </location>
    <ligand>
        <name>ATP</name>
        <dbReference type="ChEBI" id="CHEBI:30616"/>
    </ligand>
</feature>
<name>A0A4P2QZT7_SORCE</name>
<comment type="catalytic activity">
    <reaction evidence="7 8">
        <text>CMP + ATP = CDP + ADP</text>
        <dbReference type="Rhea" id="RHEA:11600"/>
        <dbReference type="ChEBI" id="CHEBI:30616"/>
        <dbReference type="ChEBI" id="CHEBI:58069"/>
        <dbReference type="ChEBI" id="CHEBI:60377"/>
        <dbReference type="ChEBI" id="CHEBI:456216"/>
        <dbReference type="EC" id="2.7.4.25"/>
    </reaction>
</comment>
<evidence type="ECO:0000259" key="9">
    <source>
        <dbReference type="Pfam" id="PF02224"/>
    </source>
</evidence>
<organism evidence="10 11">
    <name type="scientific">Sorangium cellulosum</name>
    <name type="common">Polyangium cellulosum</name>
    <dbReference type="NCBI Taxonomy" id="56"/>
    <lineage>
        <taxon>Bacteria</taxon>
        <taxon>Pseudomonadati</taxon>
        <taxon>Myxococcota</taxon>
        <taxon>Polyangia</taxon>
        <taxon>Polyangiales</taxon>
        <taxon>Polyangiaceae</taxon>
        <taxon>Sorangium</taxon>
    </lineage>
</organism>
<evidence type="ECO:0000256" key="2">
    <source>
        <dbReference type="ARBA" id="ARBA00022679"/>
    </source>
</evidence>
<dbReference type="Proteomes" id="UP000295497">
    <property type="component" value="Chromosome"/>
</dbReference>
<evidence type="ECO:0000256" key="4">
    <source>
        <dbReference type="ARBA" id="ARBA00022777"/>
    </source>
</evidence>
<keyword evidence="5 8" id="KW-0067">ATP-binding</keyword>
<reference evidence="10 11" key="1">
    <citation type="submission" date="2015-09" db="EMBL/GenBank/DDBJ databases">
        <title>Sorangium comparison.</title>
        <authorList>
            <person name="Zaburannyi N."/>
            <person name="Bunk B."/>
            <person name="Overmann J."/>
            <person name="Mueller R."/>
        </authorList>
    </citation>
    <scope>NUCLEOTIDE SEQUENCE [LARGE SCALE GENOMIC DNA]</scope>
    <source>
        <strain evidence="10 11">So ce836</strain>
    </source>
</reference>
<dbReference type="GO" id="GO:0036431">
    <property type="term" value="F:dCMP kinase activity"/>
    <property type="evidence" value="ECO:0007669"/>
    <property type="project" value="InterPro"/>
</dbReference>
<dbReference type="EMBL" id="CP012672">
    <property type="protein sequence ID" value="AUX36147.1"/>
    <property type="molecule type" value="Genomic_DNA"/>
</dbReference>
<dbReference type="Gene3D" id="3.40.50.300">
    <property type="entry name" value="P-loop containing nucleotide triphosphate hydrolases"/>
    <property type="match status" value="1"/>
</dbReference>
<dbReference type="NCBIfam" id="TIGR00017">
    <property type="entry name" value="cmk"/>
    <property type="match status" value="1"/>
</dbReference>
<comment type="catalytic activity">
    <reaction evidence="6 8">
        <text>dCMP + ATP = dCDP + ADP</text>
        <dbReference type="Rhea" id="RHEA:25094"/>
        <dbReference type="ChEBI" id="CHEBI:30616"/>
        <dbReference type="ChEBI" id="CHEBI:57566"/>
        <dbReference type="ChEBI" id="CHEBI:58593"/>
        <dbReference type="ChEBI" id="CHEBI:456216"/>
        <dbReference type="EC" id="2.7.4.25"/>
    </reaction>
</comment>
<dbReference type="RefSeq" id="WP_237244501.1">
    <property type="nucleotide sequence ID" value="NZ_CP012672.1"/>
</dbReference>
<dbReference type="GO" id="GO:0006220">
    <property type="term" value="P:pyrimidine nucleotide metabolic process"/>
    <property type="evidence" value="ECO:0007669"/>
    <property type="project" value="UniProtKB-UniRule"/>
</dbReference>
<dbReference type="AlphaFoldDB" id="A0A4P2QZT7"/>
<evidence type="ECO:0000256" key="8">
    <source>
        <dbReference type="HAMAP-Rule" id="MF_00238"/>
    </source>
</evidence>
<evidence type="ECO:0000256" key="5">
    <source>
        <dbReference type="ARBA" id="ARBA00022840"/>
    </source>
</evidence>
<sequence length="279" mass="29021">MTERQRQDDARHLPGQGELRRLRVAIDGPAGAGKGTVARGLAERLGYLLVDTGAIYRVVALAAHRVGLVWDESGAIGALAEDLASGGRITLERGAPPDSTDAVAAHADAVAAHAAPEGGPPHSSVGGSGMRVLLDGEDVSSAIRAPEISLGASRVSAIPAVRKALLAMQRQAGAGGGVVLEGRDIGTVVFPDAEVKFFLTAPAEIRAKRRYDELVARGISVSFEATLSDVLRRDKADSERAVAPLRKADDAILVDSGHLSPQEIVDEMASLVEIRARGA</sequence>
<dbReference type="GO" id="GO:0005524">
    <property type="term" value="F:ATP binding"/>
    <property type="evidence" value="ECO:0007669"/>
    <property type="project" value="UniProtKB-UniRule"/>
</dbReference>
<dbReference type="PANTHER" id="PTHR21299">
    <property type="entry name" value="CYTIDYLATE KINASE/PANTOATE-BETA-ALANINE LIGASE"/>
    <property type="match status" value="1"/>
</dbReference>